<accession>A0A3N4IXU3</accession>
<proteinExistence type="predicted"/>
<name>A0A3N4IXU3_ASCIM</name>
<keyword evidence="4" id="KW-1185">Reference proteome</keyword>
<evidence type="ECO:0000313" key="3">
    <source>
        <dbReference type="EMBL" id="RPA86484.1"/>
    </source>
</evidence>
<feature type="compositionally biased region" description="Polar residues" evidence="2">
    <location>
        <begin position="291"/>
        <end position="329"/>
    </location>
</feature>
<feature type="region of interest" description="Disordered" evidence="2">
    <location>
        <begin position="233"/>
        <end position="260"/>
    </location>
</feature>
<feature type="region of interest" description="Disordered" evidence="2">
    <location>
        <begin position="288"/>
        <end position="362"/>
    </location>
</feature>
<feature type="compositionally biased region" description="Basic and acidic residues" evidence="2">
    <location>
        <begin position="247"/>
        <end position="260"/>
    </location>
</feature>
<evidence type="ECO:0000313" key="4">
    <source>
        <dbReference type="Proteomes" id="UP000275078"/>
    </source>
</evidence>
<feature type="region of interest" description="Disordered" evidence="2">
    <location>
        <begin position="22"/>
        <end position="44"/>
    </location>
</feature>
<keyword evidence="1" id="KW-0175">Coiled coil</keyword>
<gene>
    <name evidence="3" type="ORF">BJ508DRAFT_411179</name>
</gene>
<feature type="compositionally biased region" description="Polar residues" evidence="2">
    <location>
        <begin position="344"/>
        <end position="356"/>
    </location>
</feature>
<dbReference type="EMBL" id="ML119649">
    <property type="protein sequence ID" value="RPA86484.1"/>
    <property type="molecule type" value="Genomic_DNA"/>
</dbReference>
<evidence type="ECO:0000256" key="2">
    <source>
        <dbReference type="SAM" id="MobiDB-lite"/>
    </source>
</evidence>
<dbReference type="Proteomes" id="UP000275078">
    <property type="component" value="Unassembled WGS sequence"/>
</dbReference>
<reference evidence="3 4" key="1">
    <citation type="journal article" date="2018" name="Nat. Ecol. Evol.">
        <title>Pezizomycetes genomes reveal the molecular basis of ectomycorrhizal truffle lifestyle.</title>
        <authorList>
            <person name="Murat C."/>
            <person name="Payen T."/>
            <person name="Noel B."/>
            <person name="Kuo A."/>
            <person name="Morin E."/>
            <person name="Chen J."/>
            <person name="Kohler A."/>
            <person name="Krizsan K."/>
            <person name="Balestrini R."/>
            <person name="Da Silva C."/>
            <person name="Montanini B."/>
            <person name="Hainaut M."/>
            <person name="Levati E."/>
            <person name="Barry K.W."/>
            <person name="Belfiori B."/>
            <person name="Cichocki N."/>
            <person name="Clum A."/>
            <person name="Dockter R.B."/>
            <person name="Fauchery L."/>
            <person name="Guy J."/>
            <person name="Iotti M."/>
            <person name="Le Tacon F."/>
            <person name="Lindquist E.A."/>
            <person name="Lipzen A."/>
            <person name="Malagnac F."/>
            <person name="Mello A."/>
            <person name="Molinier V."/>
            <person name="Miyauchi S."/>
            <person name="Poulain J."/>
            <person name="Riccioni C."/>
            <person name="Rubini A."/>
            <person name="Sitrit Y."/>
            <person name="Splivallo R."/>
            <person name="Traeger S."/>
            <person name="Wang M."/>
            <person name="Zifcakova L."/>
            <person name="Wipf D."/>
            <person name="Zambonelli A."/>
            <person name="Paolocci F."/>
            <person name="Nowrousian M."/>
            <person name="Ottonello S."/>
            <person name="Baldrian P."/>
            <person name="Spatafora J.W."/>
            <person name="Henrissat B."/>
            <person name="Nagy L.G."/>
            <person name="Aury J.M."/>
            <person name="Wincker P."/>
            <person name="Grigoriev I.V."/>
            <person name="Bonfante P."/>
            <person name="Martin F.M."/>
        </authorList>
    </citation>
    <scope>NUCLEOTIDE SEQUENCE [LARGE SCALE GENOMIC DNA]</scope>
    <source>
        <strain evidence="3 4">RN42</strain>
    </source>
</reference>
<evidence type="ECO:0000256" key="1">
    <source>
        <dbReference type="SAM" id="Coils"/>
    </source>
</evidence>
<organism evidence="3 4">
    <name type="scientific">Ascobolus immersus RN42</name>
    <dbReference type="NCBI Taxonomy" id="1160509"/>
    <lineage>
        <taxon>Eukaryota</taxon>
        <taxon>Fungi</taxon>
        <taxon>Dikarya</taxon>
        <taxon>Ascomycota</taxon>
        <taxon>Pezizomycotina</taxon>
        <taxon>Pezizomycetes</taxon>
        <taxon>Pezizales</taxon>
        <taxon>Ascobolaceae</taxon>
        <taxon>Ascobolus</taxon>
    </lineage>
</organism>
<feature type="coiled-coil region" evidence="1">
    <location>
        <begin position="260"/>
        <end position="287"/>
    </location>
</feature>
<sequence>MDEVASPTSPVTPSALDALTWIQPVHPGPSSHSNQPPPPPVTTKKYHYDPCESWLEFYKREQPEFWTRKQFTLLEEHRNLILQCMIDEKWDMQAGLQATVEKFMEDVGHSPKPDADDTDSRRGWERMRASIVNRVKNNQASLASLGYVVKMDRKLGTLYDGDYDDSTRKRKRGRYSWKWTETDEEQRAWLRQTLHGLNYGTEDKWQGFLDIAVDVFGPGFTDFAIKHLNNRKIDNVSGSSTSSTRSNTERQTGDEQRMQVTEVESKYHNALRAIDRAERQAKDLDVRGRGTSITTPEPQTPGTCLPIASNSTTRSPIRVSTNPYVTPRNSPLPYVDRSSKRLSRTSSIDAATQTDNGESDKRKELVELIQTKPVYKLSYRATSQRNDPASLTLVTESIMQTCYFHELENANIHLWKEWNRMGLSIAGIGRGPLGHLVGNHIESGNGLEKTHKMEITEERVKLMRRMGQKYSQEADILTPIKFEDQEAIRVELP</sequence>
<dbReference type="AlphaFoldDB" id="A0A3N4IXU3"/>
<feature type="compositionally biased region" description="Low complexity" evidence="2">
    <location>
        <begin position="237"/>
        <end position="246"/>
    </location>
</feature>
<protein>
    <submittedName>
        <fullName evidence="3">Uncharacterized protein</fullName>
    </submittedName>
</protein>